<feature type="transmembrane region" description="Helical" evidence="8">
    <location>
        <begin position="71"/>
        <end position="91"/>
    </location>
</feature>
<dbReference type="InterPro" id="IPR020846">
    <property type="entry name" value="MFS_dom"/>
</dbReference>
<dbReference type="SUPFAM" id="SSF103473">
    <property type="entry name" value="MFS general substrate transporter"/>
    <property type="match status" value="1"/>
</dbReference>
<dbReference type="PANTHER" id="PTHR43271:SF1">
    <property type="entry name" value="INNER MEMBRANE TRANSPORT PROTEIN YNFM"/>
    <property type="match status" value="1"/>
</dbReference>
<evidence type="ECO:0000256" key="4">
    <source>
        <dbReference type="ARBA" id="ARBA00022475"/>
    </source>
</evidence>
<evidence type="ECO:0000256" key="1">
    <source>
        <dbReference type="ARBA" id="ARBA00004651"/>
    </source>
</evidence>
<protein>
    <submittedName>
        <fullName evidence="10">MFS transporter</fullName>
    </submittedName>
</protein>
<evidence type="ECO:0000256" key="7">
    <source>
        <dbReference type="ARBA" id="ARBA00023136"/>
    </source>
</evidence>
<dbReference type="PROSITE" id="PS50850">
    <property type="entry name" value="MFS"/>
    <property type="match status" value="1"/>
</dbReference>
<feature type="transmembrane region" description="Helical" evidence="8">
    <location>
        <begin position="189"/>
        <end position="211"/>
    </location>
</feature>
<feature type="transmembrane region" description="Helical" evidence="8">
    <location>
        <begin position="128"/>
        <end position="150"/>
    </location>
</feature>
<keyword evidence="4" id="KW-1003">Cell membrane</keyword>
<dbReference type="InterPro" id="IPR036259">
    <property type="entry name" value="MFS_trans_sf"/>
</dbReference>
<comment type="subcellular location">
    <subcellularLocation>
        <location evidence="1">Cell membrane</location>
        <topology evidence="1">Multi-pass membrane protein</topology>
    </subcellularLocation>
</comment>
<feature type="transmembrane region" description="Helical" evidence="8">
    <location>
        <begin position="306"/>
        <end position="323"/>
    </location>
</feature>
<feature type="transmembrane region" description="Helical" evidence="8">
    <location>
        <begin position="242"/>
        <end position="261"/>
    </location>
</feature>
<dbReference type="PANTHER" id="PTHR43271">
    <property type="entry name" value="BLL2771 PROTEIN"/>
    <property type="match status" value="1"/>
</dbReference>
<feature type="transmembrane region" description="Helical" evidence="8">
    <location>
        <begin position="393"/>
        <end position="413"/>
    </location>
</feature>
<evidence type="ECO:0000256" key="2">
    <source>
        <dbReference type="ARBA" id="ARBA00008335"/>
    </source>
</evidence>
<feature type="domain" description="Major facilitator superfamily (MFS) profile" evidence="9">
    <location>
        <begin position="33"/>
        <end position="416"/>
    </location>
</feature>
<evidence type="ECO:0000256" key="3">
    <source>
        <dbReference type="ARBA" id="ARBA00022448"/>
    </source>
</evidence>
<feature type="transmembrane region" description="Helical" evidence="8">
    <location>
        <begin position="103"/>
        <end position="122"/>
    </location>
</feature>
<evidence type="ECO:0000256" key="6">
    <source>
        <dbReference type="ARBA" id="ARBA00022989"/>
    </source>
</evidence>
<dbReference type="EMBL" id="JACTVA010000003">
    <property type="protein sequence ID" value="MBC9205845.1"/>
    <property type="molecule type" value="Genomic_DNA"/>
</dbReference>
<keyword evidence="3" id="KW-0813">Transport</keyword>
<dbReference type="InterPro" id="IPR011701">
    <property type="entry name" value="MFS"/>
</dbReference>
<gene>
    <name evidence="10" type="ORF">IBL26_03280</name>
</gene>
<comment type="caution">
    <text evidence="10">The sequence shown here is derived from an EMBL/GenBank/DDBJ whole genome shotgun (WGS) entry which is preliminary data.</text>
</comment>
<comment type="similarity">
    <text evidence="2">Belongs to the major facilitator superfamily.</text>
</comment>
<keyword evidence="5 8" id="KW-0812">Transmembrane</keyword>
<feature type="transmembrane region" description="Helical" evidence="8">
    <location>
        <begin position="39"/>
        <end position="59"/>
    </location>
</feature>
<name>A0ABR7RH16_9PROT</name>
<feature type="transmembrane region" description="Helical" evidence="8">
    <location>
        <begin position="273"/>
        <end position="294"/>
    </location>
</feature>
<dbReference type="Gene3D" id="1.20.1250.20">
    <property type="entry name" value="MFS general substrate transporter like domains"/>
    <property type="match status" value="1"/>
</dbReference>
<reference evidence="10 11" key="1">
    <citation type="journal article" date="2013" name="Int. J. Syst. Evol. Microbiol.">
        <title>Roseomonas aerophila sp. nov., isolated from air.</title>
        <authorList>
            <person name="Kim S.J."/>
            <person name="Weon H.Y."/>
            <person name="Ahn J.H."/>
            <person name="Hong S.B."/>
            <person name="Seok S.J."/>
            <person name="Whang K.S."/>
            <person name="Kwon S.W."/>
        </authorList>
    </citation>
    <scope>NUCLEOTIDE SEQUENCE [LARGE SCALE GENOMIC DNA]</scope>
    <source>
        <strain evidence="10 11">NBRC 108923</strain>
    </source>
</reference>
<keyword evidence="7 8" id="KW-0472">Membrane</keyword>
<keyword evidence="6 8" id="KW-1133">Transmembrane helix</keyword>
<sequence>MPLTARPIAAPLPGQATAEAVSETPYIERGTSAFLRTNIAFFCAGIATFALLYCVQPLMPVFSAEFGVSPAVSSLSLSLPTAAMAVCMLVASAVSEAVGRKPVMLVSVFASATITIACALMPGWDQFLMLRALQGVLLSGLPAVAMAFIAEEVHPRSSGYAMGLYISGSAMGGMMGRVLTGVLMEWGGWRLAIGGIGVLGLMAAVVFWRCLPPSRHFVARPLAMRGLAANFAFHLRDGGLRWLFLEGFLLMGSFVTLYNYIGYRLLAEPFSLSHAVVGLIFTVYLVGIGSSTLVGGMADRFGRRRLLWVMLLAMLGGLSLMSIDSLPFIVTGIALITFCFFGAHSLASSWVGRRARMARAQASSLYLFSYYMGSSIVGAVGGLAWSAAGWQGVTWLVGGCLLLALLGGIRLAWLKPLPAL</sequence>
<keyword evidence="11" id="KW-1185">Reference proteome</keyword>
<evidence type="ECO:0000313" key="10">
    <source>
        <dbReference type="EMBL" id="MBC9205845.1"/>
    </source>
</evidence>
<accession>A0ABR7RH16</accession>
<feature type="transmembrane region" description="Helical" evidence="8">
    <location>
        <begin position="364"/>
        <end position="387"/>
    </location>
</feature>
<dbReference type="CDD" id="cd17324">
    <property type="entry name" value="MFS_NepI_like"/>
    <property type="match status" value="1"/>
</dbReference>
<feature type="transmembrane region" description="Helical" evidence="8">
    <location>
        <begin position="329"/>
        <end position="352"/>
    </location>
</feature>
<evidence type="ECO:0000256" key="8">
    <source>
        <dbReference type="SAM" id="Phobius"/>
    </source>
</evidence>
<feature type="transmembrane region" description="Helical" evidence="8">
    <location>
        <begin position="162"/>
        <end position="183"/>
    </location>
</feature>
<organism evidence="10 11">
    <name type="scientific">Teichococcus aerophilus</name>
    <dbReference type="NCBI Taxonomy" id="1224513"/>
    <lineage>
        <taxon>Bacteria</taxon>
        <taxon>Pseudomonadati</taxon>
        <taxon>Pseudomonadota</taxon>
        <taxon>Alphaproteobacteria</taxon>
        <taxon>Acetobacterales</taxon>
        <taxon>Roseomonadaceae</taxon>
        <taxon>Roseomonas</taxon>
    </lineage>
</organism>
<dbReference type="PROSITE" id="PS00216">
    <property type="entry name" value="SUGAR_TRANSPORT_1"/>
    <property type="match status" value="1"/>
</dbReference>
<evidence type="ECO:0000259" key="9">
    <source>
        <dbReference type="PROSITE" id="PS50850"/>
    </source>
</evidence>
<dbReference type="Proteomes" id="UP000626026">
    <property type="component" value="Unassembled WGS sequence"/>
</dbReference>
<evidence type="ECO:0000313" key="11">
    <source>
        <dbReference type="Proteomes" id="UP000626026"/>
    </source>
</evidence>
<evidence type="ECO:0000256" key="5">
    <source>
        <dbReference type="ARBA" id="ARBA00022692"/>
    </source>
</evidence>
<dbReference type="InterPro" id="IPR005829">
    <property type="entry name" value="Sugar_transporter_CS"/>
</dbReference>
<proteinExistence type="inferred from homology"/>
<dbReference type="Pfam" id="PF07690">
    <property type="entry name" value="MFS_1"/>
    <property type="match status" value="1"/>
</dbReference>